<feature type="region of interest" description="Disordered" evidence="1">
    <location>
        <begin position="170"/>
        <end position="207"/>
    </location>
</feature>
<name>A0A7J7J837_BUGNE</name>
<keyword evidence="3" id="KW-1185">Reference proteome</keyword>
<gene>
    <name evidence="2" type="ORF">EB796_019493</name>
</gene>
<dbReference type="OrthoDB" id="289038at2759"/>
<evidence type="ECO:0000313" key="3">
    <source>
        <dbReference type="Proteomes" id="UP000593567"/>
    </source>
</evidence>
<comment type="caution">
    <text evidence="2">The sequence shown here is derived from an EMBL/GenBank/DDBJ whole genome shotgun (WGS) entry which is preliminary data.</text>
</comment>
<dbReference type="AlphaFoldDB" id="A0A7J7J837"/>
<organism evidence="2 3">
    <name type="scientific">Bugula neritina</name>
    <name type="common">Brown bryozoan</name>
    <name type="synonym">Sertularia neritina</name>
    <dbReference type="NCBI Taxonomy" id="10212"/>
    <lineage>
        <taxon>Eukaryota</taxon>
        <taxon>Metazoa</taxon>
        <taxon>Spiralia</taxon>
        <taxon>Lophotrochozoa</taxon>
        <taxon>Bryozoa</taxon>
        <taxon>Gymnolaemata</taxon>
        <taxon>Cheilostomatida</taxon>
        <taxon>Flustrina</taxon>
        <taxon>Buguloidea</taxon>
        <taxon>Bugulidae</taxon>
        <taxon>Bugula</taxon>
    </lineage>
</organism>
<protein>
    <submittedName>
        <fullName evidence="2">USP24</fullName>
    </submittedName>
</protein>
<reference evidence="2" key="1">
    <citation type="submission" date="2020-06" db="EMBL/GenBank/DDBJ databases">
        <title>Draft genome of Bugula neritina, a colonial animal packing powerful symbionts and potential medicines.</title>
        <authorList>
            <person name="Rayko M."/>
        </authorList>
    </citation>
    <scope>NUCLEOTIDE SEQUENCE [LARGE SCALE GENOMIC DNA]</scope>
    <source>
        <strain evidence="2">Kwan_BN1</strain>
    </source>
</reference>
<proteinExistence type="predicted"/>
<evidence type="ECO:0000256" key="1">
    <source>
        <dbReference type="SAM" id="MobiDB-lite"/>
    </source>
</evidence>
<accession>A0A7J7J837</accession>
<dbReference type="Proteomes" id="UP000593567">
    <property type="component" value="Unassembled WGS sequence"/>
</dbReference>
<dbReference type="EMBL" id="VXIV02002882">
    <property type="protein sequence ID" value="KAF6022203.1"/>
    <property type="molecule type" value="Genomic_DNA"/>
</dbReference>
<evidence type="ECO:0000313" key="2">
    <source>
        <dbReference type="EMBL" id="KAF6022203.1"/>
    </source>
</evidence>
<sequence>MDSSTVLVVVDALVYVAYNLPHFSDSLIHQIRYQIDTSPGNELRGITKLTVQLLVLPDQSQNVRLEELVDEPNSGILKIIQDSQISDSQKSYQLIKLLTSASNKSNVVAQYLLGCSSKWQWCVNWLKKKMQEQSLLSHAATSSNEDSLSKNFQRTTSAQITLDHATAMFNSSQGSSSDMDVDSSHSDDVQTVPNVDQTVENQPTLDQ</sequence>
<feature type="compositionally biased region" description="Polar residues" evidence="1">
    <location>
        <begin position="189"/>
        <end position="207"/>
    </location>
</feature>